<organism evidence="1">
    <name type="scientific">hydrothermal vent metagenome</name>
    <dbReference type="NCBI Taxonomy" id="652676"/>
    <lineage>
        <taxon>unclassified sequences</taxon>
        <taxon>metagenomes</taxon>
        <taxon>ecological metagenomes</taxon>
    </lineage>
</organism>
<name>A0A3B0SZ39_9ZZZZ</name>
<dbReference type="EMBL" id="UOEH01000585">
    <property type="protein sequence ID" value="VAW07482.1"/>
    <property type="molecule type" value="Genomic_DNA"/>
</dbReference>
<proteinExistence type="predicted"/>
<sequence>MTALNVVLERFDDTEKALSGIPSGGENDARAQQEHVAAYAEGYAAGEAAAQAKAQPQVDFLKSVAEVLDSKVANFQTQADASLCDGLAAILSKVFPALSEKGFATEAASVLAKTRTGPAGLSITVKTAPAQTAVLRDAVADLGEGARIIVEEDAGLSGAMVVAEWDNGGMDFDTNKVIEQCLAALEKAAQQLRDGNDNE</sequence>
<reference evidence="1" key="1">
    <citation type="submission" date="2018-06" db="EMBL/GenBank/DDBJ databases">
        <authorList>
            <person name="Zhirakovskaya E."/>
        </authorList>
    </citation>
    <scope>NUCLEOTIDE SEQUENCE</scope>
</reference>
<protein>
    <recommendedName>
        <fullName evidence="2">Flagellar assembly protein FliH/Type III secretion system HrpE domain-containing protein</fullName>
    </recommendedName>
</protein>
<dbReference type="AlphaFoldDB" id="A0A3B0SZ39"/>
<evidence type="ECO:0000313" key="1">
    <source>
        <dbReference type="EMBL" id="VAW07482.1"/>
    </source>
</evidence>
<gene>
    <name evidence="1" type="ORF">MNBD_ALPHA05-2212</name>
</gene>
<accession>A0A3B0SZ39</accession>
<evidence type="ECO:0008006" key="2">
    <source>
        <dbReference type="Google" id="ProtNLM"/>
    </source>
</evidence>